<name>A0A640K6R4_LEITA</name>
<accession>A0A640K6R4</accession>
<evidence type="ECO:0000313" key="3">
    <source>
        <dbReference type="Proteomes" id="UP000419144"/>
    </source>
</evidence>
<feature type="region of interest" description="Disordered" evidence="1">
    <location>
        <begin position="107"/>
        <end position="138"/>
    </location>
</feature>
<evidence type="ECO:0000256" key="1">
    <source>
        <dbReference type="SAM" id="MobiDB-lite"/>
    </source>
</evidence>
<protein>
    <submittedName>
        <fullName evidence="2">Uncharacterized protein</fullName>
    </submittedName>
</protein>
<evidence type="ECO:0000313" key="2">
    <source>
        <dbReference type="EMBL" id="GET85356.1"/>
    </source>
</evidence>
<dbReference type="EMBL" id="BLBS01000001">
    <property type="protein sequence ID" value="GET85356.1"/>
    <property type="molecule type" value="Genomic_DNA"/>
</dbReference>
<dbReference type="VEuPathDB" id="TriTrypDB:LtaPh_0100451"/>
<dbReference type="Proteomes" id="UP000419144">
    <property type="component" value="Unassembled WGS sequence"/>
</dbReference>
<sequence length="180" mass="19464">MASSANGPCWAAGLSLHLIIHTGGRVVRARRASSRALRRIASRVMRIITNSCCAMASWWSWARASKAVAFSFEYRRRASANSSPSFNLTSTGSSIESNGLAVGSSFSSMAERDDDEDGDRPNTVEFERESAEEVEASTVLSADGERARFMLGETRQVHARACGGCVEEGAEERKGGYAEM</sequence>
<gene>
    <name evidence="2" type="ORF">LtaPh_0100451</name>
</gene>
<keyword evidence="3" id="KW-1185">Reference proteome</keyword>
<proteinExistence type="predicted"/>
<organism evidence="2 3">
    <name type="scientific">Leishmania tarentolae</name>
    <name type="common">Sauroleishmania tarentolae</name>
    <dbReference type="NCBI Taxonomy" id="5689"/>
    <lineage>
        <taxon>Eukaryota</taxon>
        <taxon>Discoba</taxon>
        <taxon>Euglenozoa</taxon>
        <taxon>Kinetoplastea</taxon>
        <taxon>Metakinetoplastina</taxon>
        <taxon>Trypanosomatida</taxon>
        <taxon>Trypanosomatidae</taxon>
        <taxon>Leishmaniinae</taxon>
        <taxon>Leishmania</taxon>
        <taxon>lizard Leishmania</taxon>
    </lineage>
</organism>
<reference evidence="2" key="1">
    <citation type="submission" date="2019-11" db="EMBL/GenBank/DDBJ databases">
        <title>Leishmania tarentolae CDS.</title>
        <authorList>
            <person name="Goto Y."/>
            <person name="Yamagishi J."/>
        </authorList>
    </citation>
    <scope>NUCLEOTIDE SEQUENCE [LARGE SCALE GENOMIC DNA]</scope>
    <source>
        <strain evidence="2">Parrot Tar II</strain>
    </source>
</reference>
<comment type="caution">
    <text evidence="2">The sequence shown here is derived from an EMBL/GenBank/DDBJ whole genome shotgun (WGS) entry which is preliminary data.</text>
</comment>
<feature type="compositionally biased region" description="Basic and acidic residues" evidence="1">
    <location>
        <begin position="119"/>
        <end position="131"/>
    </location>
</feature>
<dbReference type="AlphaFoldDB" id="A0A640K6R4"/>